<accession>A0A2N0ZJ67</accession>
<proteinExistence type="inferred from homology"/>
<reference evidence="5 6" key="1">
    <citation type="journal article" date="2010" name="Int. J. Syst. Evol. Microbiol.">
        <title>Bacillus horneckiae sp. nov., isolated from a spacecraft-assembly clean room.</title>
        <authorList>
            <person name="Vaishampayan P."/>
            <person name="Probst A."/>
            <person name="Krishnamurthi S."/>
            <person name="Ghosh S."/>
            <person name="Osman S."/>
            <person name="McDowall A."/>
            <person name="Ruckmani A."/>
            <person name="Mayilraj S."/>
            <person name="Venkateswaran K."/>
        </authorList>
    </citation>
    <scope>NUCLEOTIDE SEQUENCE [LARGE SCALE GENOMIC DNA]</scope>
    <source>
        <strain evidence="6">1PO1SC</strain>
    </source>
</reference>
<feature type="binding site" evidence="3">
    <location>
        <position position="189"/>
    </location>
    <ligand>
        <name>Mn(2+)</name>
        <dbReference type="ChEBI" id="CHEBI:29035"/>
        <label>1</label>
    </ligand>
</feature>
<dbReference type="InterPro" id="IPR006035">
    <property type="entry name" value="Ureohydrolase"/>
</dbReference>
<dbReference type="Proteomes" id="UP000233343">
    <property type="component" value="Unassembled WGS sequence"/>
</dbReference>
<dbReference type="SUPFAM" id="SSF52768">
    <property type="entry name" value="Arginase/deacetylase"/>
    <property type="match status" value="1"/>
</dbReference>
<evidence type="ECO:0000256" key="2">
    <source>
        <dbReference type="ARBA" id="ARBA00022801"/>
    </source>
</evidence>
<name>A0A2N0ZJ67_9BACI</name>
<dbReference type="PROSITE" id="PS51409">
    <property type="entry name" value="ARGINASE_2"/>
    <property type="match status" value="1"/>
</dbReference>
<dbReference type="PANTHER" id="PTHR11358">
    <property type="entry name" value="ARGINASE/AGMATINASE"/>
    <property type="match status" value="1"/>
</dbReference>
<dbReference type="GO" id="GO:0033389">
    <property type="term" value="P:putrescine biosynthetic process from arginine, via agmatine"/>
    <property type="evidence" value="ECO:0007669"/>
    <property type="project" value="TreeGrafter"/>
</dbReference>
<dbReference type="Gene3D" id="3.40.800.10">
    <property type="entry name" value="Ureohydrolase domain"/>
    <property type="match status" value="1"/>
</dbReference>
<dbReference type="PIRSF" id="PIRSF036979">
    <property type="entry name" value="Arginase"/>
    <property type="match status" value="1"/>
</dbReference>
<dbReference type="InterPro" id="IPR023696">
    <property type="entry name" value="Ureohydrolase_dom_sf"/>
</dbReference>
<evidence type="ECO:0000313" key="5">
    <source>
        <dbReference type="EMBL" id="PKG29562.1"/>
    </source>
</evidence>
<keyword evidence="6" id="KW-1185">Reference proteome</keyword>
<feature type="binding site" evidence="3">
    <location>
        <position position="284"/>
    </location>
    <ligand>
        <name>Mn(2+)</name>
        <dbReference type="ChEBI" id="CHEBI:29035"/>
        <label>1</label>
    </ligand>
</feature>
<comment type="similarity">
    <text evidence="4">Belongs to the arginase family.</text>
</comment>
<evidence type="ECO:0000256" key="1">
    <source>
        <dbReference type="ARBA" id="ARBA00022723"/>
    </source>
</evidence>
<feature type="binding site" evidence="3">
    <location>
        <position position="282"/>
    </location>
    <ligand>
        <name>Mn(2+)</name>
        <dbReference type="ChEBI" id="CHEBI:29035"/>
        <label>1</label>
    </ligand>
</feature>
<keyword evidence="3" id="KW-0464">Manganese</keyword>
<dbReference type="GO" id="GO:0046872">
    <property type="term" value="F:metal ion binding"/>
    <property type="evidence" value="ECO:0007669"/>
    <property type="project" value="UniProtKB-KW"/>
</dbReference>
<evidence type="ECO:0000256" key="3">
    <source>
        <dbReference type="PIRSR" id="PIRSR036979-1"/>
    </source>
</evidence>
<evidence type="ECO:0000313" key="6">
    <source>
        <dbReference type="Proteomes" id="UP000233343"/>
    </source>
</evidence>
<keyword evidence="2" id="KW-0378">Hydrolase</keyword>
<protein>
    <submittedName>
        <fullName evidence="5">Agmatinase</fullName>
    </submittedName>
</protein>
<evidence type="ECO:0000256" key="4">
    <source>
        <dbReference type="PROSITE-ProRule" id="PRU00742"/>
    </source>
</evidence>
<comment type="caution">
    <text evidence="5">The sequence shown here is derived from an EMBL/GenBank/DDBJ whole genome shotgun (WGS) entry which is preliminary data.</text>
</comment>
<gene>
    <name evidence="5" type="ORF">CWS20_06710</name>
</gene>
<dbReference type="Pfam" id="PF00491">
    <property type="entry name" value="Arginase"/>
    <property type="match status" value="1"/>
</dbReference>
<dbReference type="GO" id="GO:0008783">
    <property type="term" value="F:agmatinase activity"/>
    <property type="evidence" value="ECO:0007669"/>
    <property type="project" value="TreeGrafter"/>
</dbReference>
<keyword evidence="1 3" id="KW-0479">Metal-binding</keyword>
<dbReference type="PRINTS" id="PR00116">
    <property type="entry name" value="ARGINASE"/>
</dbReference>
<dbReference type="RefSeq" id="WP_066192558.1">
    <property type="nucleotide sequence ID" value="NZ_JARMMB010000020.1"/>
</dbReference>
<comment type="cofactor">
    <cofactor evidence="3">
        <name>Mn(2+)</name>
        <dbReference type="ChEBI" id="CHEBI:29035"/>
    </cofactor>
    <text evidence="3">Binds 2 manganese ions per subunit.</text>
</comment>
<dbReference type="EMBL" id="PISD01000013">
    <property type="protein sequence ID" value="PKG29562.1"/>
    <property type="molecule type" value="Genomic_DNA"/>
</dbReference>
<feature type="binding site" evidence="3">
    <location>
        <position position="193"/>
    </location>
    <ligand>
        <name>Mn(2+)</name>
        <dbReference type="ChEBI" id="CHEBI:29035"/>
        <label>1</label>
    </ligand>
</feature>
<sequence length="360" mass="39266">MNTNGQKALELAAQISTTEKEKRKVKEIEMGLPASESVTDENITTFVRGEHPSYAGLATFLRSTYLEDVSKVGEVDVAFVGAPFDAGTTFRPGTRFGPEAMRNISKLYQTYHFEAGIDLKEHIKMADIGDIYSVHNLEKQFDQLSKAVSHIVNNGTFPVVLGGDHSIAYGTIKGLAEATEGKVGVIQLDRHLDMQEKEMDERMHDTPLFHASNLPNVDPKNIVHIGIGGWQNDVKGALAAKERGNTVLTMDDVDELGIDRIAEIALEKAWADGVEAVYLTIDVDCIDSGISMGTGWPEPGGFLPREVLRLVKKLAEKGLAGLEVVEVSPPYDHNNQTALMGTRIVCDVLSSLVKNKHLGA</sequence>
<dbReference type="CDD" id="cd09990">
    <property type="entry name" value="Agmatinase-like"/>
    <property type="match status" value="1"/>
</dbReference>
<feature type="binding site" evidence="3">
    <location>
        <position position="165"/>
    </location>
    <ligand>
        <name>Mn(2+)</name>
        <dbReference type="ChEBI" id="CHEBI:29035"/>
        <label>1</label>
    </ligand>
</feature>
<feature type="binding site" evidence="3">
    <location>
        <position position="191"/>
    </location>
    <ligand>
        <name>Mn(2+)</name>
        <dbReference type="ChEBI" id="CHEBI:29035"/>
        <label>1</label>
    </ligand>
</feature>
<organism evidence="5 6">
    <name type="scientific">Cytobacillus horneckiae</name>
    <dbReference type="NCBI Taxonomy" id="549687"/>
    <lineage>
        <taxon>Bacteria</taxon>
        <taxon>Bacillati</taxon>
        <taxon>Bacillota</taxon>
        <taxon>Bacilli</taxon>
        <taxon>Bacillales</taxon>
        <taxon>Bacillaceae</taxon>
        <taxon>Cytobacillus</taxon>
    </lineage>
</organism>
<dbReference type="PANTHER" id="PTHR11358:SF26">
    <property type="entry name" value="GUANIDINO ACID HYDROLASE, MITOCHONDRIAL"/>
    <property type="match status" value="1"/>
</dbReference>
<dbReference type="AlphaFoldDB" id="A0A2N0ZJ67"/>